<gene>
    <name evidence="2" type="ORF">IM816_05920</name>
</gene>
<dbReference type="RefSeq" id="WP_250340155.1">
    <property type="nucleotide sequence ID" value="NZ_CP063231.1"/>
</dbReference>
<proteinExistence type="predicted"/>
<sequence>MHVQGSVAFNFLPDGTIVEEGDHSPAVSDGINVPFDALSIHVSHAATGDYRIDGPGLSWPAGWKITIFKDENDENTVRVTLSADAGTLRVQCVDPTTHDPKDVVYMMTVRVGINADIEYVPPVPPPMPEGVAPPIGEPAGFEPDATA</sequence>
<keyword evidence="3" id="KW-1185">Reference proteome</keyword>
<dbReference type="Proteomes" id="UP001056681">
    <property type="component" value="Chromosome"/>
</dbReference>
<evidence type="ECO:0000256" key="1">
    <source>
        <dbReference type="SAM" id="MobiDB-lite"/>
    </source>
</evidence>
<protein>
    <submittedName>
        <fullName evidence="2">Uncharacterized protein</fullName>
    </submittedName>
</protein>
<accession>A0ABY4T3Z8</accession>
<evidence type="ECO:0000313" key="2">
    <source>
        <dbReference type="EMBL" id="URL59633.1"/>
    </source>
</evidence>
<organism evidence="2 3">
    <name type="scientific">Luteibacter flocculans</name>
    <dbReference type="NCBI Taxonomy" id="2780091"/>
    <lineage>
        <taxon>Bacteria</taxon>
        <taxon>Pseudomonadati</taxon>
        <taxon>Pseudomonadota</taxon>
        <taxon>Gammaproteobacteria</taxon>
        <taxon>Lysobacterales</taxon>
        <taxon>Rhodanobacteraceae</taxon>
        <taxon>Luteibacter</taxon>
    </lineage>
</organism>
<name>A0ABY4T3Z8_9GAMM</name>
<feature type="region of interest" description="Disordered" evidence="1">
    <location>
        <begin position="128"/>
        <end position="147"/>
    </location>
</feature>
<reference evidence="2" key="1">
    <citation type="submission" date="2020-10" db="EMBL/GenBank/DDBJ databases">
        <title>Whole-genome sequence of Luteibacter sp. EIF3.</title>
        <authorList>
            <person name="Friedrich I."/>
            <person name="Hertel R."/>
            <person name="Daniel R."/>
        </authorList>
    </citation>
    <scope>NUCLEOTIDE SEQUENCE</scope>
    <source>
        <strain evidence="2">EIF3</strain>
    </source>
</reference>
<dbReference type="EMBL" id="CP063231">
    <property type="protein sequence ID" value="URL59633.1"/>
    <property type="molecule type" value="Genomic_DNA"/>
</dbReference>
<evidence type="ECO:0000313" key="3">
    <source>
        <dbReference type="Proteomes" id="UP001056681"/>
    </source>
</evidence>